<reference evidence="1" key="1">
    <citation type="submission" date="2024-12" db="EMBL/GenBank/DDBJ databases">
        <title>Comparative genomics and development of molecular markers within Purpureocillium lilacinum and among Purpureocillium species.</title>
        <authorList>
            <person name="Yeh Z.-Y."/>
            <person name="Ni N.-T."/>
            <person name="Lo P.-H."/>
            <person name="Mushyakhwo K."/>
            <person name="Lin C.-F."/>
            <person name="Nai Y.-S."/>
        </authorList>
    </citation>
    <scope>NUCLEOTIDE SEQUENCE</scope>
    <source>
        <strain evidence="1">NCHU-NPUST-175</strain>
    </source>
</reference>
<evidence type="ECO:0000313" key="2">
    <source>
        <dbReference type="Proteomes" id="UP001638806"/>
    </source>
</evidence>
<gene>
    <name evidence="1" type="ORF">ACCO45_007729</name>
</gene>
<comment type="caution">
    <text evidence="1">The sequence shown here is derived from an EMBL/GenBank/DDBJ whole genome shotgun (WGS) entry which is preliminary data.</text>
</comment>
<name>A0ACC4DL95_PURLI</name>
<accession>A0ACC4DL95</accession>
<evidence type="ECO:0000313" key="1">
    <source>
        <dbReference type="EMBL" id="KAL3957151.1"/>
    </source>
</evidence>
<keyword evidence="2" id="KW-1185">Reference proteome</keyword>
<dbReference type="EMBL" id="JBGNUJ010000007">
    <property type="protein sequence ID" value="KAL3957151.1"/>
    <property type="molecule type" value="Genomic_DNA"/>
</dbReference>
<organism evidence="1 2">
    <name type="scientific">Purpureocillium lilacinum</name>
    <name type="common">Paecilomyces lilacinus</name>
    <dbReference type="NCBI Taxonomy" id="33203"/>
    <lineage>
        <taxon>Eukaryota</taxon>
        <taxon>Fungi</taxon>
        <taxon>Dikarya</taxon>
        <taxon>Ascomycota</taxon>
        <taxon>Pezizomycotina</taxon>
        <taxon>Sordariomycetes</taxon>
        <taxon>Hypocreomycetidae</taxon>
        <taxon>Hypocreales</taxon>
        <taxon>Ophiocordycipitaceae</taxon>
        <taxon>Purpureocillium</taxon>
    </lineage>
</organism>
<dbReference type="Proteomes" id="UP001638806">
    <property type="component" value="Unassembled WGS sequence"/>
</dbReference>
<proteinExistence type="predicted"/>
<sequence length="339" mass="35160">MKFLVPVALATFATLASAHNKADKCDALEKKIPICAQPCVNGAAKQYCTPGDLDCGCAPKTIEKIIADSATCCVVGKPSATTTTKKPTPTPTCAAEVSKVPKCATACVNEEAYKICEKGDLKCGCAPENLEKIIKGSAECVAKACKDFGHGQRDEHDHLVQLDHDLHARPLVLQAHHPDVDLHHHQGAHHHVVPPTVTACPTGGHEVTETIVTTTTWCPETEVPAPTTQPGETETVVPIPTGPPAETETEAPVPTSQPGETQTEIPIPTGPPAETQTELPIPTSQPIPTQVTPGPGVPGGNSTVTSSPPPAVTAAAAMLQRSTGLVAGAVAVFAGFAWL</sequence>
<protein>
    <submittedName>
        <fullName evidence="1">Uncharacterized protein</fullName>
    </submittedName>
</protein>